<protein>
    <recommendedName>
        <fullName evidence="3">HMA domain-containing protein</fullName>
    </recommendedName>
</protein>
<reference evidence="1 2" key="1">
    <citation type="submission" date="2023-07" db="EMBL/GenBank/DDBJ databases">
        <title>Sorghum-associated microbial communities from plants grown in Nebraska, USA.</title>
        <authorList>
            <person name="Schachtman D."/>
        </authorList>
    </citation>
    <scope>NUCLEOTIDE SEQUENCE [LARGE SCALE GENOMIC DNA]</scope>
    <source>
        <strain evidence="1 2">3262</strain>
    </source>
</reference>
<evidence type="ECO:0000313" key="2">
    <source>
        <dbReference type="Proteomes" id="UP001247620"/>
    </source>
</evidence>
<evidence type="ECO:0000313" key="1">
    <source>
        <dbReference type="EMBL" id="MDR6940978.1"/>
    </source>
</evidence>
<organism evidence="1 2">
    <name type="scientific">Mucilaginibacter pocheonensis</name>
    <dbReference type="NCBI Taxonomy" id="398050"/>
    <lineage>
        <taxon>Bacteria</taxon>
        <taxon>Pseudomonadati</taxon>
        <taxon>Bacteroidota</taxon>
        <taxon>Sphingobacteriia</taxon>
        <taxon>Sphingobacteriales</taxon>
        <taxon>Sphingobacteriaceae</taxon>
        <taxon>Mucilaginibacter</taxon>
    </lineage>
</organism>
<dbReference type="InterPro" id="IPR036163">
    <property type="entry name" value="HMA_dom_sf"/>
</dbReference>
<sequence>MDTIENFNHILLFKTNICCDNDKQLLHNLLDNHPHIQCWNIDMEDSDCVLRIISYTLPREQIIEMINHHGYQCCELT</sequence>
<dbReference type="Proteomes" id="UP001247620">
    <property type="component" value="Unassembled WGS sequence"/>
</dbReference>
<gene>
    <name evidence="1" type="ORF">J2W55_000806</name>
</gene>
<name>A0ABU1T6Q1_9SPHI</name>
<dbReference type="RefSeq" id="WP_310092230.1">
    <property type="nucleotide sequence ID" value="NZ_JAVDUU010000001.1"/>
</dbReference>
<comment type="caution">
    <text evidence="1">The sequence shown here is derived from an EMBL/GenBank/DDBJ whole genome shotgun (WGS) entry which is preliminary data.</text>
</comment>
<accession>A0ABU1T6Q1</accession>
<proteinExistence type="predicted"/>
<evidence type="ECO:0008006" key="3">
    <source>
        <dbReference type="Google" id="ProtNLM"/>
    </source>
</evidence>
<keyword evidence="2" id="KW-1185">Reference proteome</keyword>
<dbReference type="EMBL" id="JAVDUU010000001">
    <property type="protein sequence ID" value="MDR6940978.1"/>
    <property type="molecule type" value="Genomic_DNA"/>
</dbReference>
<dbReference type="SUPFAM" id="SSF55008">
    <property type="entry name" value="HMA, heavy metal-associated domain"/>
    <property type="match status" value="1"/>
</dbReference>